<gene>
    <name evidence="3" type="ORF">C7455_10820</name>
</gene>
<dbReference type="Pfam" id="PF07179">
    <property type="entry name" value="SseB"/>
    <property type="match status" value="1"/>
</dbReference>
<evidence type="ECO:0000313" key="4">
    <source>
        <dbReference type="Proteomes" id="UP000245708"/>
    </source>
</evidence>
<comment type="caution">
    <text evidence="3">The sequence shown here is derived from an EMBL/GenBank/DDBJ whole genome shotgun (WGS) entry which is preliminary data.</text>
</comment>
<evidence type="ECO:0000256" key="1">
    <source>
        <dbReference type="SAM" id="MobiDB-lite"/>
    </source>
</evidence>
<dbReference type="Proteomes" id="UP000245708">
    <property type="component" value="Unassembled WGS sequence"/>
</dbReference>
<dbReference type="OrthoDB" id="7831317at2"/>
<feature type="region of interest" description="Disordered" evidence="1">
    <location>
        <begin position="238"/>
        <end position="260"/>
    </location>
</feature>
<feature type="domain" description="SseB protein N-terminal" evidence="2">
    <location>
        <begin position="9"/>
        <end position="102"/>
    </location>
</feature>
<sequence length="260" mass="27278">MTPLDQAHQAMEAAPEDGALRLRFYDRLAASELVLLLESEAKGDRIRPAVFPVDGQEFVLVFDREERLTEFSGGPAPYAALSGRRLAEMLAGQGIGLGVNLGVAPSSILIEAGSVDWLAATLAEAPEEVEERPEELTAPIGVPEALLTALDARLAAAEGLARMAYLVGAVHAGGRRGHLMAFIDAVPGSEPALARAVGAALTFSGIEAGSLDVGFFRASDPMAARLARVGLRFDLPEAPKADQVPGAAPGMDPDRPPRLR</sequence>
<evidence type="ECO:0000259" key="2">
    <source>
        <dbReference type="Pfam" id="PF07179"/>
    </source>
</evidence>
<protein>
    <submittedName>
        <fullName evidence="3">Type III secretion system (T3SS) SseB-like protein</fullName>
    </submittedName>
</protein>
<name>A0A316GH22_9RHOB</name>
<dbReference type="AlphaFoldDB" id="A0A316GH22"/>
<proteinExistence type="predicted"/>
<dbReference type="InterPro" id="IPR009839">
    <property type="entry name" value="SseB_N"/>
</dbReference>
<organism evidence="3 4">
    <name type="scientific">Roseicyclus mahoneyensis</name>
    <dbReference type="NCBI Taxonomy" id="164332"/>
    <lineage>
        <taxon>Bacteria</taxon>
        <taxon>Pseudomonadati</taxon>
        <taxon>Pseudomonadota</taxon>
        <taxon>Alphaproteobacteria</taxon>
        <taxon>Rhodobacterales</taxon>
        <taxon>Roseobacteraceae</taxon>
        <taxon>Roseicyclus</taxon>
    </lineage>
</organism>
<accession>A0A316GH22</accession>
<dbReference type="RefSeq" id="WP_109669595.1">
    <property type="nucleotide sequence ID" value="NZ_QGGW01000008.1"/>
</dbReference>
<keyword evidence="4" id="KW-1185">Reference proteome</keyword>
<dbReference type="EMBL" id="QGGW01000008">
    <property type="protein sequence ID" value="PWK59256.1"/>
    <property type="molecule type" value="Genomic_DNA"/>
</dbReference>
<evidence type="ECO:0000313" key="3">
    <source>
        <dbReference type="EMBL" id="PWK59256.1"/>
    </source>
</evidence>
<reference evidence="3 4" key="1">
    <citation type="submission" date="2018-05" db="EMBL/GenBank/DDBJ databases">
        <title>Genomic Encyclopedia of Type Strains, Phase IV (KMG-IV): sequencing the most valuable type-strain genomes for metagenomic binning, comparative biology and taxonomic classification.</title>
        <authorList>
            <person name="Goeker M."/>
        </authorList>
    </citation>
    <scope>NUCLEOTIDE SEQUENCE [LARGE SCALE GENOMIC DNA]</scope>
    <source>
        <strain evidence="3 4">DSM 16097</strain>
    </source>
</reference>